<dbReference type="UniPathway" id="UPA00219"/>
<evidence type="ECO:0000313" key="16">
    <source>
        <dbReference type="EMBL" id="PRH86962.1"/>
    </source>
</evidence>
<evidence type="ECO:0000313" key="17">
    <source>
        <dbReference type="Proteomes" id="UP000237682"/>
    </source>
</evidence>
<feature type="domain" description="Peptidase S11 D-Ala-D-Ala carboxypeptidase A C-terminal" evidence="15">
    <location>
        <begin position="272"/>
        <end position="362"/>
    </location>
</feature>
<name>A0A2S9QC88_9HYPH</name>
<dbReference type="Pfam" id="PF07943">
    <property type="entry name" value="PBP5_C"/>
    <property type="match status" value="1"/>
</dbReference>
<keyword evidence="6" id="KW-0645">Protease</keyword>
<keyword evidence="17" id="KW-1185">Reference proteome</keyword>
<evidence type="ECO:0000256" key="14">
    <source>
        <dbReference type="SAM" id="SignalP"/>
    </source>
</evidence>
<evidence type="ECO:0000256" key="13">
    <source>
        <dbReference type="RuleBase" id="RU004016"/>
    </source>
</evidence>
<dbReference type="GO" id="GO:0071555">
    <property type="term" value="P:cell wall organization"/>
    <property type="evidence" value="ECO:0007669"/>
    <property type="project" value="UniProtKB-KW"/>
</dbReference>
<dbReference type="PANTHER" id="PTHR21581:SF6">
    <property type="entry name" value="TRAFFICKING PROTEIN PARTICLE COMPLEX SUBUNIT 12"/>
    <property type="match status" value="1"/>
</dbReference>
<feature type="signal peptide" evidence="14">
    <location>
        <begin position="1"/>
        <end position="21"/>
    </location>
</feature>
<feature type="chain" id="PRO_5015674118" description="serine-type D-Ala-D-Ala carboxypeptidase" evidence="14">
    <location>
        <begin position="22"/>
        <end position="388"/>
    </location>
</feature>
<dbReference type="GO" id="GO:0006508">
    <property type="term" value="P:proteolysis"/>
    <property type="evidence" value="ECO:0007669"/>
    <property type="project" value="UniProtKB-KW"/>
</dbReference>
<dbReference type="InterPro" id="IPR012907">
    <property type="entry name" value="Peptidase_S11_C"/>
</dbReference>
<accession>A0A2S9QC88</accession>
<dbReference type="InterPro" id="IPR037167">
    <property type="entry name" value="Peptidase_S11_C_sf"/>
</dbReference>
<dbReference type="InterPro" id="IPR001967">
    <property type="entry name" value="Peptidase_S11_N"/>
</dbReference>
<keyword evidence="10" id="KW-0573">Peptidoglycan synthesis</keyword>
<dbReference type="Pfam" id="PF00768">
    <property type="entry name" value="Peptidase_S11"/>
    <property type="match status" value="1"/>
</dbReference>
<keyword evidence="7 14" id="KW-0732">Signal</keyword>
<proteinExistence type="inferred from homology"/>
<reference evidence="16 17" key="1">
    <citation type="submission" date="2018-02" db="EMBL/GenBank/DDBJ databases">
        <title>Whole genome sequencing of endophytic bacterium.</title>
        <authorList>
            <person name="Eedara R."/>
            <person name="Podile A.R."/>
        </authorList>
    </citation>
    <scope>NUCLEOTIDE SEQUENCE [LARGE SCALE GENOMIC DNA]</scope>
    <source>
        <strain evidence="16 17">RP1T</strain>
    </source>
</reference>
<evidence type="ECO:0000256" key="12">
    <source>
        <dbReference type="ARBA" id="ARBA00034000"/>
    </source>
</evidence>
<evidence type="ECO:0000256" key="6">
    <source>
        <dbReference type="ARBA" id="ARBA00022670"/>
    </source>
</evidence>
<comment type="catalytic activity">
    <reaction evidence="12">
        <text>Preferential cleavage: (Ac)2-L-Lys-D-Ala-|-D-Ala. Also transpeptidation of peptidyl-alanyl moieties that are N-acyl substituents of D-alanine.</text>
        <dbReference type="EC" id="3.4.16.4"/>
    </reaction>
</comment>
<dbReference type="EMBL" id="PUEJ01000005">
    <property type="protein sequence ID" value="PRH86962.1"/>
    <property type="molecule type" value="Genomic_DNA"/>
</dbReference>
<dbReference type="SUPFAM" id="SSF56601">
    <property type="entry name" value="beta-lactamase/transpeptidase-like"/>
    <property type="match status" value="1"/>
</dbReference>
<evidence type="ECO:0000256" key="9">
    <source>
        <dbReference type="ARBA" id="ARBA00022960"/>
    </source>
</evidence>
<evidence type="ECO:0000256" key="2">
    <source>
        <dbReference type="ARBA" id="ARBA00004752"/>
    </source>
</evidence>
<dbReference type="InterPro" id="IPR012338">
    <property type="entry name" value="Beta-lactam/transpept-like"/>
</dbReference>
<dbReference type="GO" id="GO:0008360">
    <property type="term" value="P:regulation of cell shape"/>
    <property type="evidence" value="ECO:0007669"/>
    <property type="project" value="UniProtKB-KW"/>
</dbReference>
<evidence type="ECO:0000259" key="15">
    <source>
        <dbReference type="SMART" id="SM00936"/>
    </source>
</evidence>
<dbReference type="RefSeq" id="WP_105863184.1">
    <property type="nucleotide sequence ID" value="NZ_PUEJ01000005.1"/>
</dbReference>
<evidence type="ECO:0000256" key="4">
    <source>
        <dbReference type="ARBA" id="ARBA00012448"/>
    </source>
</evidence>
<dbReference type="Proteomes" id="UP000237682">
    <property type="component" value="Unassembled WGS sequence"/>
</dbReference>
<keyword evidence="5 16" id="KW-0121">Carboxypeptidase</keyword>
<gene>
    <name evidence="16" type="ORF">C5L14_16910</name>
</gene>
<sequence>MKSFVIGLFLAAVVLVPPLHAEPFTTAAPIALVIETGSGTVLLDKNADKPVEPAAMAKIMTVAVVAEALRKGQVSRDTEYLISEDIWRKGGAPSGSATMFAAVRSRVRVDDLLRGVMVQAANDACLALSEGLTGQLEGLVPRMNTLAAEIGLQHTQFRNVTGFADPAQLTTARDLARLLGWLRRNEPDIYAIYRERDFTWNKIRQTNRNPLLTQGLGVDGGVTGASDTAGYGVVVSAVHGDQHFIMVLHGLQSNAERASEAKRVLEWAENSFRPRLVFTKGEIVGEASVFGGTANTVPVVTDRDVSMLVDSSGTERLSAKLLYDGPLEAPVRKNSAVGRLQILREGQVSLEIPLYAAADVPVGSLPQRAFGAIYELGIGLIQGGHDKR</sequence>
<evidence type="ECO:0000256" key="8">
    <source>
        <dbReference type="ARBA" id="ARBA00022801"/>
    </source>
</evidence>
<keyword evidence="11" id="KW-0961">Cell wall biogenesis/degradation</keyword>
<evidence type="ECO:0000256" key="10">
    <source>
        <dbReference type="ARBA" id="ARBA00022984"/>
    </source>
</evidence>
<dbReference type="AlphaFoldDB" id="A0A2S9QC88"/>
<comment type="caution">
    <text evidence="16">The sequence shown here is derived from an EMBL/GenBank/DDBJ whole genome shotgun (WGS) entry which is preliminary data.</text>
</comment>
<evidence type="ECO:0000256" key="11">
    <source>
        <dbReference type="ARBA" id="ARBA00023316"/>
    </source>
</evidence>
<dbReference type="InterPro" id="IPR018044">
    <property type="entry name" value="Peptidase_S11"/>
</dbReference>
<keyword evidence="8" id="KW-0378">Hydrolase</keyword>
<dbReference type="InterPro" id="IPR015956">
    <property type="entry name" value="Peniciliin-bd_prot_C_sf"/>
</dbReference>
<protein>
    <recommendedName>
        <fullName evidence="4">serine-type D-Ala-D-Ala carboxypeptidase</fullName>
        <ecNumber evidence="4">3.4.16.4</ecNumber>
    </recommendedName>
</protein>
<comment type="similarity">
    <text evidence="3 13">Belongs to the peptidase S11 family.</text>
</comment>
<evidence type="ECO:0000256" key="3">
    <source>
        <dbReference type="ARBA" id="ARBA00007164"/>
    </source>
</evidence>
<dbReference type="OrthoDB" id="9795979at2"/>
<evidence type="ECO:0000256" key="5">
    <source>
        <dbReference type="ARBA" id="ARBA00022645"/>
    </source>
</evidence>
<dbReference type="PRINTS" id="PR00725">
    <property type="entry name" value="DADACBPTASE1"/>
</dbReference>
<dbReference type="Gene3D" id="3.40.710.10">
    <property type="entry name" value="DD-peptidase/beta-lactamase superfamily"/>
    <property type="match status" value="1"/>
</dbReference>
<dbReference type="SMART" id="SM00936">
    <property type="entry name" value="PBP5_C"/>
    <property type="match status" value="1"/>
</dbReference>
<dbReference type="PANTHER" id="PTHR21581">
    <property type="entry name" value="D-ALANYL-D-ALANINE CARBOXYPEPTIDASE"/>
    <property type="match status" value="1"/>
</dbReference>
<evidence type="ECO:0000256" key="1">
    <source>
        <dbReference type="ARBA" id="ARBA00003217"/>
    </source>
</evidence>
<dbReference type="SUPFAM" id="SSF69189">
    <property type="entry name" value="Penicillin-binding protein associated domain"/>
    <property type="match status" value="1"/>
</dbReference>
<dbReference type="Gene3D" id="2.60.410.10">
    <property type="entry name" value="D-Ala-D-Ala carboxypeptidase, C-terminal domain"/>
    <property type="match status" value="1"/>
</dbReference>
<dbReference type="EC" id="3.4.16.4" evidence="4"/>
<dbReference type="GO" id="GO:0009252">
    <property type="term" value="P:peptidoglycan biosynthetic process"/>
    <property type="evidence" value="ECO:0007669"/>
    <property type="project" value="UniProtKB-UniPathway"/>
</dbReference>
<dbReference type="GO" id="GO:0009002">
    <property type="term" value="F:serine-type D-Ala-D-Ala carboxypeptidase activity"/>
    <property type="evidence" value="ECO:0007669"/>
    <property type="project" value="UniProtKB-EC"/>
</dbReference>
<comment type="pathway">
    <text evidence="2">Cell wall biogenesis; peptidoglycan biosynthesis.</text>
</comment>
<keyword evidence="9" id="KW-0133">Cell shape</keyword>
<organism evidence="16 17">
    <name type="scientific">Labrys okinawensis</name>
    <dbReference type="NCBI Taxonomy" id="346911"/>
    <lineage>
        <taxon>Bacteria</taxon>
        <taxon>Pseudomonadati</taxon>
        <taxon>Pseudomonadota</taxon>
        <taxon>Alphaproteobacteria</taxon>
        <taxon>Hyphomicrobiales</taxon>
        <taxon>Xanthobacteraceae</taxon>
        <taxon>Labrys</taxon>
    </lineage>
</organism>
<comment type="function">
    <text evidence="1">Removes C-terminal D-alanyl residues from sugar-peptide cell wall precursors.</text>
</comment>
<evidence type="ECO:0000256" key="7">
    <source>
        <dbReference type="ARBA" id="ARBA00022729"/>
    </source>
</evidence>